<organism evidence="4 5">
    <name type="scientific">Alicyclobacillus fastidiosus</name>
    <dbReference type="NCBI Taxonomy" id="392011"/>
    <lineage>
        <taxon>Bacteria</taxon>
        <taxon>Bacillati</taxon>
        <taxon>Bacillota</taxon>
        <taxon>Bacilli</taxon>
        <taxon>Bacillales</taxon>
        <taxon>Alicyclobacillaceae</taxon>
        <taxon>Alicyclobacillus</taxon>
    </lineage>
</organism>
<feature type="transmembrane region" description="Helical" evidence="2">
    <location>
        <begin position="30"/>
        <end position="51"/>
    </location>
</feature>
<dbReference type="SMART" id="SM00257">
    <property type="entry name" value="LysM"/>
    <property type="match status" value="1"/>
</dbReference>
<evidence type="ECO:0000256" key="2">
    <source>
        <dbReference type="SAM" id="Phobius"/>
    </source>
</evidence>
<keyword evidence="2" id="KW-1133">Transmembrane helix</keyword>
<keyword evidence="2" id="KW-0812">Transmembrane</keyword>
<dbReference type="Gene3D" id="3.10.350.10">
    <property type="entry name" value="LysM domain"/>
    <property type="match status" value="1"/>
</dbReference>
<dbReference type="EMBL" id="JBDXSU010000026">
    <property type="protein sequence ID" value="MFB5192692.1"/>
    <property type="molecule type" value="Genomic_DNA"/>
</dbReference>
<dbReference type="PROSITE" id="PS51782">
    <property type="entry name" value="LYSM"/>
    <property type="match status" value="1"/>
</dbReference>
<dbReference type="CDD" id="cd00118">
    <property type="entry name" value="LysM"/>
    <property type="match status" value="1"/>
</dbReference>
<reference evidence="4 5" key="1">
    <citation type="journal article" date="2024" name="Int. J. Mol. Sci.">
        <title>Exploration of Alicyclobacillus spp. Genome in Search of Antibiotic Resistance.</title>
        <authorList>
            <person name="Bucka-Kolendo J."/>
            <person name="Kiousi D.E."/>
            <person name="Dekowska A."/>
            <person name="Mikolajczuk-Szczyrba A."/>
            <person name="Karadedos D.M."/>
            <person name="Michael P."/>
            <person name="Galanis A."/>
            <person name="Sokolowska B."/>
        </authorList>
    </citation>
    <scope>NUCLEOTIDE SEQUENCE [LARGE SCALE GENOMIC DNA]</scope>
    <source>
        <strain evidence="4 5">KKP 3000</strain>
    </source>
</reference>
<comment type="caution">
    <text evidence="4">The sequence shown here is derived from an EMBL/GenBank/DDBJ whole genome shotgun (WGS) entry which is preliminary data.</text>
</comment>
<keyword evidence="2" id="KW-0472">Membrane</keyword>
<dbReference type="RefSeq" id="WP_275474271.1">
    <property type="nucleotide sequence ID" value="NZ_CP162940.1"/>
</dbReference>
<evidence type="ECO:0000256" key="1">
    <source>
        <dbReference type="SAM" id="MobiDB-lite"/>
    </source>
</evidence>
<sequence>MALNMQEKNHSSYRQTTSSHSKSESVRKSVLSTLIYITAGALFLGALVYGVNKGNVPADTKTISYTVQSGDTVWGIVSRFDTRDNTNAAVQWVDKHNKIHGTLQPGQVISIPIGR</sequence>
<evidence type="ECO:0000313" key="4">
    <source>
        <dbReference type="EMBL" id="MFB5192692.1"/>
    </source>
</evidence>
<protein>
    <submittedName>
        <fullName evidence="4">LysM peptidoglycan-binding domain-containing protein</fullName>
    </submittedName>
</protein>
<name>A0ABV5ALZ3_9BACL</name>
<evidence type="ECO:0000313" key="5">
    <source>
        <dbReference type="Proteomes" id="UP001579974"/>
    </source>
</evidence>
<dbReference type="Proteomes" id="UP001579974">
    <property type="component" value="Unassembled WGS sequence"/>
</dbReference>
<dbReference type="InterPro" id="IPR036779">
    <property type="entry name" value="LysM_dom_sf"/>
</dbReference>
<feature type="region of interest" description="Disordered" evidence="1">
    <location>
        <begin position="1"/>
        <end position="25"/>
    </location>
</feature>
<dbReference type="SUPFAM" id="SSF54106">
    <property type="entry name" value="LysM domain"/>
    <property type="match status" value="1"/>
</dbReference>
<keyword evidence="5" id="KW-1185">Reference proteome</keyword>
<feature type="domain" description="LysM" evidence="3">
    <location>
        <begin position="63"/>
        <end position="111"/>
    </location>
</feature>
<proteinExistence type="predicted"/>
<gene>
    <name evidence="4" type="ORF">KKP3000_001901</name>
</gene>
<evidence type="ECO:0000259" key="3">
    <source>
        <dbReference type="PROSITE" id="PS51782"/>
    </source>
</evidence>
<dbReference type="InterPro" id="IPR018392">
    <property type="entry name" value="LysM"/>
</dbReference>
<accession>A0ABV5ALZ3</accession>
<dbReference type="Pfam" id="PF01476">
    <property type="entry name" value="LysM"/>
    <property type="match status" value="1"/>
</dbReference>